<dbReference type="InterPro" id="IPR011761">
    <property type="entry name" value="ATP-grasp"/>
</dbReference>
<dbReference type="GO" id="GO:0005524">
    <property type="term" value="F:ATP binding"/>
    <property type="evidence" value="ECO:0007669"/>
    <property type="project" value="UniProtKB-UniRule"/>
</dbReference>
<dbReference type="GO" id="GO:0052843">
    <property type="term" value="F:inositol-1-diphosphate-2,3,4,5,6-pentakisphosphate diphosphatase activity"/>
    <property type="evidence" value="ECO:0007669"/>
    <property type="project" value="UniProtKB-ARBA"/>
</dbReference>
<feature type="compositionally biased region" description="Basic and acidic residues" evidence="16">
    <location>
        <begin position="1"/>
        <end position="14"/>
    </location>
</feature>
<dbReference type="GO" id="GO:0052723">
    <property type="term" value="F:inositol hexakisphosphate 1-kinase activity"/>
    <property type="evidence" value="ECO:0007669"/>
    <property type="project" value="UniProtKB-ARBA"/>
</dbReference>
<dbReference type="SUPFAM" id="SSF56059">
    <property type="entry name" value="Glutathione synthetase ATP-binding domain-like"/>
    <property type="match status" value="1"/>
</dbReference>
<evidence type="ECO:0000256" key="16">
    <source>
        <dbReference type="SAM" id="MobiDB-lite"/>
    </source>
</evidence>
<reference evidence="18" key="1">
    <citation type="journal article" date="2020" name="Fungal Divers.">
        <title>Resolving the Mortierellaceae phylogeny through synthesis of multi-gene phylogenetics and phylogenomics.</title>
        <authorList>
            <person name="Vandepol N."/>
            <person name="Liber J."/>
            <person name="Desiro A."/>
            <person name="Na H."/>
            <person name="Kennedy M."/>
            <person name="Barry K."/>
            <person name="Grigoriev I.V."/>
            <person name="Miller A.N."/>
            <person name="O'Donnell K."/>
            <person name="Stajich J.E."/>
            <person name="Bonito G."/>
        </authorList>
    </citation>
    <scope>NUCLEOTIDE SEQUENCE</scope>
    <source>
        <strain evidence="18">NVP60</strain>
    </source>
</reference>
<evidence type="ECO:0000256" key="15">
    <source>
        <dbReference type="RuleBase" id="RU365032"/>
    </source>
</evidence>
<evidence type="ECO:0000256" key="8">
    <source>
        <dbReference type="ARBA" id="ARBA00022777"/>
    </source>
</evidence>
<dbReference type="FunFam" id="3.40.50.11950:FF:000002">
    <property type="entry name" value="Inositol hexakisphosphate and diphosphoinositol-pentakisphosphate kinase"/>
    <property type="match status" value="1"/>
</dbReference>
<evidence type="ECO:0000256" key="9">
    <source>
        <dbReference type="ARBA" id="ARBA00022840"/>
    </source>
</evidence>
<dbReference type="EC" id="2.7.4.24" evidence="3 15"/>
<dbReference type="PROSITE" id="PS50975">
    <property type="entry name" value="ATP_GRASP"/>
    <property type="match status" value="1"/>
</dbReference>
<keyword evidence="7 14" id="KW-0547">Nucleotide-binding</keyword>
<dbReference type="PANTHER" id="PTHR12750:SF9">
    <property type="entry name" value="INOSITOL HEXAKISPHOSPHATE AND DIPHOSPHOINOSITOL-PENTAKISPHOSPHATE KINASE"/>
    <property type="match status" value="1"/>
</dbReference>
<dbReference type="GO" id="GO:0046872">
    <property type="term" value="F:metal ion binding"/>
    <property type="evidence" value="ECO:0007669"/>
    <property type="project" value="InterPro"/>
</dbReference>
<feature type="region of interest" description="Disordered" evidence="16">
    <location>
        <begin position="857"/>
        <end position="882"/>
    </location>
</feature>
<keyword evidence="10" id="KW-0206">Cytoskeleton</keyword>
<feature type="domain" description="ATP-grasp" evidence="17">
    <location>
        <begin position="205"/>
        <end position="406"/>
    </location>
</feature>
<dbReference type="GO" id="GO:0032958">
    <property type="term" value="P:inositol phosphate biosynthetic process"/>
    <property type="evidence" value="ECO:0007669"/>
    <property type="project" value="UniProtKB-ARBA"/>
</dbReference>
<dbReference type="SUPFAM" id="SSF53254">
    <property type="entry name" value="Phosphoglycerate mutase-like"/>
    <property type="match status" value="1"/>
</dbReference>
<evidence type="ECO:0000256" key="3">
    <source>
        <dbReference type="ARBA" id="ARBA00012893"/>
    </source>
</evidence>
<evidence type="ECO:0000313" key="19">
    <source>
        <dbReference type="Proteomes" id="UP000823405"/>
    </source>
</evidence>
<evidence type="ECO:0000256" key="2">
    <source>
        <dbReference type="ARBA" id="ARBA00005609"/>
    </source>
</evidence>
<dbReference type="GO" id="GO:0005856">
    <property type="term" value="C:cytoskeleton"/>
    <property type="evidence" value="ECO:0007669"/>
    <property type="project" value="UniProtKB-SubCell"/>
</dbReference>
<keyword evidence="6 15" id="KW-0808">Transferase</keyword>
<dbReference type="InterPro" id="IPR037446">
    <property type="entry name" value="His_Pase_VIP1"/>
</dbReference>
<comment type="caution">
    <text evidence="18">The sequence shown here is derived from an EMBL/GenBank/DDBJ whole genome shotgun (WGS) entry which is preliminary data.</text>
</comment>
<evidence type="ECO:0000256" key="1">
    <source>
        <dbReference type="ARBA" id="ARBA00004245"/>
    </source>
</evidence>
<dbReference type="Pfam" id="PF08443">
    <property type="entry name" value="RimK"/>
    <property type="match status" value="1"/>
</dbReference>
<evidence type="ECO:0000256" key="6">
    <source>
        <dbReference type="ARBA" id="ARBA00022679"/>
    </source>
</evidence>
<dbReference type="GO" id="GO:0005829">
    <property type="term" value="C:cytosol"/>
    <property type="evidence" value="ECO:0007669"/>
    <property type="project" value="TreeGrafter"/>
</dbReference>
<evidence type="ECO:0000256" key="14">
    <source>
        <dbReference type="PROSITE-ProRule" id="PRU00409"/>
    </source>
</evidence>
<gene>
    <name evidence="18" type="ORF">BGZ97_012546</name>
</gene>
<evidence type="ECO:0000256" key="7">
    <source>
        <dbReference type="ARBA" id="ARBA00022741"/>
    </source>
</evidence>
<dbReference type="AlphaFoldDB" id="A0A9P6R107"/>
<keyword evidence="8 15" id="KW-0418">Kinase</keyword>
<dbReference type="Gene3D" id="3.40.50.11950">
    <property type="match status" value="1"/>
</dbReference>
<dbReference type="GO" id="GO:0006020">
    <property type="term" value="P:inositol metabolic process"/>
    <property type="evidence" value="ECO:0007669"/>
    <property type="project" value="TreeGrafter"/>
</dbReference>
<evidence type="ECO:0000256" key="13">
    <source>
        <dbReference type="ARBA" id="ARBA00071668"/>
    </source>
</evidence>
<keyword evidence="9 14" id="KW-0067">ATP-binding</keyword>
<evidence type="ECO:0000256" key="10">
    <source>
        <dbReference type="ARBA" id="ARBA00023212"/>
    </source>
</evidence>
<evidence type="ECO:0000256" key="12">
    <source>
        <dbReference type="ARBA" id="ARBA00034629"/>
    </source>
</evidence>
<dbReference type="InterPro" id="IPR000560">
    <property type="entry name" value="His_Pase_clade-2"/>
</dbReference>
<evidence type="ECO:0000259" key="17">
    <source>
        <dbReference type="PROSITE" id="PS50975"/>
    </source>
</evidence>
<comment type="similarity">
    <text evidence="2 15">Belongs to the histidine acid phosphatase family. VIP1 subfamily.</text>
</comment>
<dbReference type="OrthoDB" id="18042at2759"/>
<sequence length="1007" mass="113671">MDKTSTKSTTEKRISVNGSLLPKPLSTAMANGTAATTSTTPTTVHQADPGMVSSPTSLSPTTPSTPSTPSHPRKKYIIGVCAMDDKARSKPMRNILDRLLNNGPFEAIIFGDKCILDEDVRAWPACDFFISFFSKGFPLHKAIEYVKLRSPLCVNEVDLQALLWDRRLVLEILEQIGVPTPRRLTMDRDGGPEIERSVTQKLKLRGVTVKRDRPTPEFKVIDQDTIQIGDQIMTKPFVEKPVSGEDHNIHIYYHSSTGGGTRRLFRKVANKSSEYDPEMNTCRMDGSYIYEEFMDVDNAEDVKVYTIGDQFVHAETRKSPVVDGHVRRNTDGKEIRYVTQLTPEEKKMASSICKVFGQRVCGFDLLRVDGKSYVIDVNGWSFVKGNNYYYNNCASILQETFLRNAHQRKLSEVILPKELSAEKSWRLKAFVSVFRHADRTPKQKMKFSFSSAPFRELLNGGGEEVIIRQARDLKLVSAAAEQAMEEGLEDTNKLMLLRNILDKKSNLPGTKVQVKPSITKDAEGNSKSVKLKIIVKWGGEFTHAAKYQSRDLGDNLRKDLMIMNKNVLDDVKIFTSSERRVRATAELFTQRFLDIREVPRDMLLIRKEMLDDSNAAKEKTDIVKKELWELLQPDSKDIEKYWPKGQADLSEMIQSMIASMRTLRDIMRKNFKRLDPATIQKTWCCYESPALFFERWEKIFGEFADGDLTEFDPSKVSELYDSLKYDALHNRPFLENIFVDKEAGTGMAPIKDLYTKAKLLFDFVAPLEYGISEEDRLEIGLLTSLPLIKQIVEDLEAAKRSATPCTRLYFTKESHVHTLLNIVYLSGIPTRISKSQIPELDYLTQITFELYERSGPGTPLGSPISGPTSPSNLGAGGAASPQSPEYSLRIGFSQGAGNPNILDLQMDSKHCLSVMPRRNLTDHLPLEAALRYYKTQVGNPKYKSVNRRIRESRMLGHKLVVANEGEEEAFIHDEEAPLMVVGSPVGTSGVELHFMDRATNDASTSKE</sequence>
<comment type="catalytic activity">
    <reaction evidence="12">
        <text>1D-myo-inositol hexakisphosphate + ATP = 1-diphospho-1D-myo-inositol 2,3,4,5,6-pentakisphosphate + ADP</text>
        <dbReference type="Rhea" id="RHEA:37459"/>
        <dbReference type="ChEBI" id="CHEBI:30616"/>
        <dbReference type="ChEBI" id="CHEBI:58130"/>
        <dbReference type="ChEBI" id="CHEBI:74946"/>
        <dbReference type="ChEBI" id="CHEBI:456216"/>
        <dbReference type="EC" id="2.7.4.24"/>
    </reaction>
    <physiologicalReaction direction="left-to-right" evidence="12">
        <dbReference type="Rhea" id="RHEA:37460"/>
    </physiologicalReaction>
</comment>
<comment type="catalytic activity">
    <reaction evidence="11">
        <text>5-diphospho-1D-myo-inositol 1,2,3,4,6-pentakisphosphate + ATP + H(+) = 1,5-bis(diphospho)-1D-myo-inositol 2,3,4,6-tetrakisphosphate + ADP</text>
        <dbReference type="Rhea" id="RHEA:10276"/>
        <dbReference type="ChEBI" id="CHEBI:15378"/>
        <dbReference type="ChEBI" id="CHEBI:30616"/>
        <dbReference type="ChEBI" id="CHEBI:58628"/>
        <dbReference type="ChEBI" id="CHEBI:77983"/>
        <dbReference type="ChEBI" id="CHEBI:456216"/>
        <dbReference type="EC" id="2.7.4.24"/>
    </reaction>
    <physiologicalReaction direction="left-to-right" evidence="11">
        <dbReference type="Rhea" id="RHEA:10277"/>
    </physiologicalReaction>
</comment>
<dbReference type="Pfam" id="PF00328">
    <property type="entry name" value="His_Phos_2"/>
    <property type="match status" value="1"/>
</dbReference>
<keyword evidence="4 15" id="KW-0963">Cytoplasm</keyword>
<feature type="compositionally biased region" description="Low complexity" evidence="16">
    <location>
        <begin position="27"/>
        <end position="70"/>
    </location>
</feature>
<dbReference type="Proteomes" id="UP000823405">
    <property type="component" value="Unassembled WGS sequence"/>
</dbReference>
<comment type="subcellular location">
    <subcellularLocation>
        <location evidence="1 15">Cytoplasm</location>
        <location evidence="1 15">Cytoskeleton</location>
    </subcellularLocation>
</comment>
<keyword evidence="5" id="KW-0597">Phosphoprotein</keyword>
<organism evidence="18 19">
    <name type="scientific">Linnemannia gamsii</name>
    <dbReference type="NCBI Taxonomy" id="64522"/>
    <lineage>
        <taxon>Eukaryota</taxon>
        <taxon>Fungi</taxon>
        <taxon>Fungi incertae sedis</taxon>
        <taxon>Mucoromycota</taxon>
        <taxon>Mortierellomycotina</taxon>
        <taxon>Mortierellomycetes</taxon>
        <taxon>Mortierellales</taxon>
        <taxon>Mortierellaceae</taxon>
        <taxon>Linnemannia</taxon>
    </lineage>
</organism>
<dbReference type="InterPro" id="IPR040557">
    <property type="entry name" value="VIP1_N"/>
</dbReference>
<evidence type="ECO:0000256" key="11">
    <source>
        <dbReference type="ARBA" id="ARBA00033696"/>
    </source>
</evidence>
<proteinExistence type="inferred from homology"/>
<dbReference type="FunFam" id="3.30.470.20:FF:000036">
    <property type="entry name" value="Inositol hexakisphosphate and diphosphoinositol-pentakisphosphate kinase"/>
    <property type="match status" value="1"/>
</dbReference>
<feature type="region of interest" description="Disordered" evidence="16">
    <location>
        <begin position="1"/>
        <end position="73"/>
    </location>
</feature>
<dbReference type="Gene3D" id="3.40.50.1240">
    <property type="entry name" value="Phosphoglycerate mutase-like"/>
    <property type="match status" value="1"/>
</dbReference>
<dbReference type="EMBL" id="JAAAIN010000835">
    <property type="protein sequence ID" value="KAG0310459.1"/>
    <property type="molecule type" value="Genomic_DNA"/>
</dbReference>
<protein>
    <recommendedName>
        <fullName evidence="13 15">Inositol hexakisphosphate and diphosphoinositol-pentakisphosphate kinase</fullName>
        <ecNumber evidence="3 15">2.7.4.24</ecNumber>
    </recommendedName>
</protein>
<evidence type="ECO:0000313" key="18">
    <source>
        <dbReference type="EMBL" id="KAG0310459.1"/>
    </source>
</evidence>
<evidence type="ECO:0000256" key="4">
    <source>
        <dbReference type="ARBA" id="ARBA00022490"/>
    </source>
</evidence>
<keyword evidence="19" id="KW-1185">Reference proteome</keyword>
<evidence type="ECO:0000256" key="5">
    <source>
        <dbReference type="ARBA" id="ARBA00022553"/>
    </source>
</evidence>
<dbReference type="Gene3D" id="3.30.470.20">
    <property type="entry name" value="ATP-grasp fold, B domain"/>
    <property type="match status" value="1"/>
</dbReference>
<dbReference type="Pfam" id="PF18086">
    <property type="entry name" value="PPIP5K2_N"/>
    <property type="match status" value="1"/>
</dbReference>
<dbReference type="InterPro" id="IPR029033">
    <property type="entry name" value="His_PPase_superfam"/>
</dbReference>
<name>A0A9P6R107_9FUNG</name>
<dbReference type="PANTHER" id="PTHR12750">
    <property type="entry name" value="DIPHOSPHOINOSITOL PENTAKISPHOSPHATE KINASE"/>
    <property type="match status" value="1"/>
</dbReference>
<dbReference type="GO" id="GO:0033857">
    <property type="term" value="F:5-diphosphoinositol pentakisphosphate 1-kinase activity"/>
    <property type="evidence" value="ECO:0007669"/>
    <property type="project" value="TreeGrafter"/>
</dbReference>
<dbReference type="InterPro" id="IPR013651">
    <property type="entry name" value="ATP-grasp_RimK-type"/>
</dbReference>
<accession>A0A9P6R107</accession>
<comment type="function">
    <text evidence="15">Bifunctional inositol kinase that acts in concert with the IP6K kinases to synthesize the diphosphate group-containing inositol pyrophosphates diphosphoinositol pentakisphosphate, PP-InsP5, and bis-diphosphoinositol tetrakisphosphate, (PP)2-InsP4. PP-InsP5 and (PP)2-InsP4, also respectively called InsP7 and InsP8, may regulate a variety of cellular processes, including apoptosis, vesicle trafficking, cytoskeletal dynamics, and exocytosis. Phosphorylates inositol hexakisphosphate (InsP6).</text>
</comment>